<dbReference type="Pfam" id="PF01266">
    <property type="entry name" value="DAO"/>
    <property type="match status" value="1"/>
</dbReference>
<comment type="caution">
    <text evidence="6">The sequence shown here is derived from an EMBL/GenBank/DDBJ whole genome shotgun (WGS) entry which is preliminary data.</text>
</comment>
<dbReference type="Gene3D" id="3.50.50.60">
    <property type="entry name" value="FAD/NAD(P)-binding domain"/>
    <property type="match status" value="1"/>
</dbReference>
<evidence type="ECO:0000313" key="7">
    <source>
        <dbReference type="Proteomes" id="UP000717624"/>
    </source>
</evidence>
<organism evidence="6 7">
    <name type="scientific">Brevibacillus fulvus</name>
    <dbReference type="NCBI Taxonomy" id="1125967"/>
    <lineage>
        <taxon>Bacteria</taxon>
        <taxon>Bacillati</taxon>
        <taxon>Bacillota</taxon>
        <taxon>Bacilli</taxon>
        <taxon>Bacillales</taxon>
        <taxon>Paenibacillaceae</taxon>
        <taxon>Brevibacillus</taxon>
    </lineage>
</organism>
<keyword evidence="2" id="KW-0285">Flavoprotein</keyword>
<dbReference type="SUPFAM" id="SSF54373">
    <property type="entry name" value="FAD-linked reductases, C-terminal domain"/>
    <property type="match status" value="1"/>
</dbReference>
<dbReference type="NCBIfam" id="NF008425">
    <property type="entry name" value="PRK11259.1"/>
    <property type="match status" value="1"/>
</dbReference>
<name>A0A939BNL6_9BACL</name>
<evidence type="ECO:0000313" key="6">
    <source>
        <dbReference type="EMBL" id="MBM7589260.1"/>
    </source>
</evidence>
<evidence type="ECO:0000256" key="2">
    <source>
        <dbReference type="ARBA" id="ARBA00022630"/>
    </source>
</evidence>
<evidence type="ECO:0000259" key="5">
    <source>
        <dbReference type="Pfam" id="PF01266"/>
    </source>
</evidence>
<dbReference type="InterPro" id="IPR036188">
    <property type="entry name" value="FAD/NAD-bd_sf"/>
</dbReference>
<proteinExistence type="predicted"/>
<protein>
    <submittedName>
        <fullName evidence="6">Sarcosine oxidase/N-methyl-L-tryptophan oxidase</fullName>
        <ecNumber evidence="6">1.5.3.-</ecNumber>
        <ecNumber evidence="6">1.5.3.1</ecNumber>
    </submittedName>
</protein>
<evidence type="ECO:0000256" key="4">
    <source>
        <dbReference type="ARBA" id="ARBA00023002"/>
    </source>
</evidence>
<dbReference type="AlphaFoldDB" id="A0A939BNL6"/>
<dbReference type="GO" id="GO:0050660">
    <property type="term" value="F:flavin adenine dinucleotide binding"/>
    <property type="evidence" value="ECO:0007669"/>
    <property type="project" value="InterPro"/>
</dbReference>
<dbReference type="InterPro" id="IPR045170">
    <property type="entry name" value="MTOX"/>
</dbReference>
<sequence>MDTQYDVIIVGAGSMGLAAGYQLAKQGKKLLMIDAYDPPHGYGSHHGDTRIIRHAYGEGREYVPLALRAQQLWGQLQEETGTKLFWQTGVLNIGEADSAFIREVIASAEQFALPLETYTAEEVTKRWPGFSLPNHFVGCFEPNSGVLLVEECIRAMRKLAVANGGELLTNTAVEQIIPDGQAVIVKTRERTYRAAKVVLSAGAWVPKILPNLSLPLVPTRKTVGWFAADAHLYDSAHFPAFNVQTEQEIYYGFPDFQGSGVKVGRHDGGQAVDPALMNRQFGAEQEDEADLRSFLQTYMPQAAGALVSGKVCLYTFTPDEDFIVDRHPDDPRIIIAAGFSGHGFKFATVIGEILSELLTAGATRYDIRRFALDRFR</sequence>
<reference evidence="6" key="1">
    <citation type="submission" date="2021-01" db="EMBL/GenBank/DDBJ databases">
        <title>Genomic Encyclopedia of Type Strains, Phase IV (KMG-IV): sequencing the most valuable type-strain genomes for metagenomic binning, comparative biology and taxonomic classification.</title>
        <authorList>
            <person name="Goeker M."/>
        </authorList>
    </citation>
    <scope>NUCLEOTIDE SEQUENCE</scope>
    <source>
        <strain evidence="6">DSM 25523</strain>
    </source>
</reference>
<dbReference type="EC" id="1.5.3.-" evidence="6"/>
<comment type="cofactor">
    <cofactor evidence="1">
        <name>FAD</name>
        <dbReference type="ChEBI" id="CHEBI:57692"/>
    </cofactor>
</comment>
<keyword evidence="4 6" id="KW-0560">Oxidoreductase</keyword>
<accession>A0A939BNL6</accession>
<evidence type="ECO:0000256" key="1">
    <source>
        <dbReference type="ARBA" id="ARBA00001974"/>
    </source>
</evidence>
<keyword evidence="7" id="KW-1185">Reference proteome</keyword>
<dbReference type="InterPro" id="IPR006076">
    <property type="entry name" value="FAD-dep_OxRdtase"/>
</dbReference>
<dbReference type="SUPFAM" id="SSF51905">
    <property type="entry name" value="FAD/NAD(P)-binding domain"/>
    <property type="match status" value="1"/>
</dbReference>
<dbReference type="EMBL" id="JAFBEB010000002">
    <property type="protein sequence ID" value="MBM7589260.1"/>
    <property type="molecule type" value="Genomic_DNA"/>
</dbReference>
<dbReference type="RefSeq" id="WP_204516991.1">
    <property type="nucleotide sequence ID" value="NZ_BAABIN010000015.1"/>
</dbReference>
<dbReference type="PANTHER" id="PTHR10961:SF7">
    <property type="entry name" value="FAD DEPENDENT OXIDOREDUCTASE DOMAIN-CONTAINING PROTEIN"/>
    <property type="match status" value="1"/>
</dbReference>
<gene>
    <name evidence="6" type="ORF">JOD01_000858</name>
</gene>
<dbReference type="EC" id="1.5.3.1" evidence="6"/>
<dbReference type="Gene3D" id="3.30.9.10">
    <property type="entry name" value="D-Amino Acid Oxidase, subunit A, domain 2"/>
    <property type="match status" value="1"/>
</dbReference>
<evidence type="ECO:0000256" key="3">
    <source>
        <dbReference type="ARBA" id="ARBA00022827"/>
    </source>
</evidence>
<dbReference type="Proteomes" id="UP000717624">
    <property type="component" value="Unassembled WGS sequence"/>
</dbReference>
<dbReference type="GO" id="GO:0008115">
    <property type="term" value="F:sarcosine oxidase activity"/>
    <property type="evidence" value="ECO:0007669"/>
    <property type="project" value="UniProtKB-EC"/>
</dbReference>
<feature type="domain" description="FAD dependent oxidoreductase" evidence="5">
    <location>
        <begin position="6"/>
        <end position="357"/>
    </location>
</feature>
<dbReference type="PANTHER" id="PTHR10961">
    <property type="entry name" value="PEROXISOMAL SARCOSINE OXIDASE"/>
    <property type="match status" value="1"/>
</dbReference>
<keyword evidence="3" id="KW-0274">FAD</keyword>